<reference evidence="3" key="1">
    <citation type="submission" date="2016-11" db="UniProtKB">
        <authorList>
            <consortium name="WormBaseParasite"/>
        </authorList>
    </citation>
    <scope>IDENTIFICATION</scope>
</reference>
<name>A0A1I7U341_9PELO</name>
<feature type="compositionally biased region" description="Polar residues" evidence="1">
    <location>
        <begin position="53"/>
        <end position="63"/>
    </location>
</feature>
<protein>
    <submittedName>
        <fullName evidence="3">Lzipper-MIP1 domain-containing protein</fullName>
    </submittedName>
</protein>
<organism evidence="2 3">
    <name type="scientific">Caenorhabditis tropicalis</name>
    <dbReference type="NCBI Taxonomy" id="1561998"/>
    <lineage>
        <taxon>Eukaryota</taxon>
        <taxon>Metazoa</taxon>
        <taxon>Ecdysozoa</taxon>
        <taxon>Nematoda</taxon>
        <taxon>Chromadorea</taxon>
        <taxon>Rhabditida</taxon>
        <taxon>Rhabditina</taxon>
        <taxon>Rhabditomorpha</taxon>
        <taxon>Rhabditoidea</taxon>
        <taxon>Rhabditidae</taxon>
        <taxon>Peloderinae</taxon>
        <taxon>Caenorhabditis</taxon>
    </lineage>
</organism>
<evidence type="ECO:0000313" key="3">
    <source>
        <dbReference type="WBParaSite" id="Csp11.Scaffold629.g14367.t1"/>
    </source>
</evidence>
<evidence type="ECO:0000256" key="1">
    <source>
        <dbReference type="SAM" id="MobiDB-lite"/>
    </source>
</evidence>
<dbReference type="AlphaFoldDB" id="A0A1I7U341"/>
<feature type="region of interest" description="Disordered" evidence="1">
    <location>
        <begin position="44"/>
        <end position="76"/>
    </location>
</feature>
<accession>A0A1I7U341</accession>
<proteinExistence type="predicted"/>
<feature type="compositionally biased region" description="Acidic residues" evidence="1">
    <location>
        <begin position="66"/>
        <end position="76"/>
    </location>
</feature>
<dbReference type="WBParaSite" id="Csp11.Scaffold629.g14367.t1">
    <property type="protein sequence ID" value="Csp11.Scaffold629.g14367.t1"/>
    <property type="gene ID" value="Csp11.Scaffold629.g14367"/>
</dbReference>
<keyword evidence="2" id="KW-1185">Reference proteome</keyword>
<sequence length="76" mass="8375">MPIEEDKEYSELSVLDELTDRLGLLCKLVELKEECLSRCSVIGGSDFPFSEDPSLSKSDSTGSLAGDDDDDEDNDR</sequence>
<dbReference type="Proteomes" id="UP000095282">
    <property type="component" value="Unplaced"/>
</dbReference>
<evidence type="ECO:0000313" key="2">
    <source>
        <dbReference type="Proteomes" id="UP000095282"/>
    </source>
</evidence>